<dbReference type="EMBL" id="CAJZBQ010000035">
    <property type="protein sequence ID" value="CAG9323885.1"/>
    <property type="molecule type" value="Genomic_DNA"/>
</dbReference>
<dbReference type="GO" id="GO:0031514">
    <property type="term" value="C:motile cilium"/>
    <property type="evidence" value="ECO:0007669"/>
    <property type="project" value="TreeGrafter"/>
</dbReference>
<keyword evidence="4" id="KW-0966">Cell projection</keyword>
<dbReference type="InterPro" id="IPR011992">
    <property type="entry name" value="EF-hand-dom_pair"/>
</dbReference>
<dbReference type="InterPro" id="IPR001680">
    <property type="entry name" value="WD40_rpt"/>
</dbReference>
<dbReference type="AlphaFoldDB" id="A0AAU9JK70"/>
<sequence length="949" mass="107121">MENEEALFNDEVSDGVDALNLKWVVGFNKDIICGVHNLTSENRTEIFYTAAHTGVIYNYITREQKLLQGHCNKISCCTVSADKRWIVTADLGEDALMVVWDSLTATPVKTIASPHGKGVYCIDISSDPRYISTLSRSSPQEIAVWDWSRDVEDSNDAIIVSGEVPFTADSDEGLHYSLRFNTSNISEIATNSAKSVLFWQWDEDEQTLRYDDNEKEMKSFFRQSIEALTQTVFIPNTTQAVTGTKSGQIVVWDMSFIMETDSNPEQRRPIKIVQLVNTEATFLTTQGDYLVVGSKDGAVRFYDQRFTVEAWFEHINAENILSISFADLPPRSCKEELAKRGEDSTSNFACPDFIVASDNAKIVELKSTFFEEVPPAGEEETFVQGTILVKGMRYPVNAVAVHPKKPWVAFAGGDGEHSYIYVWNHRTRLRQKFKPVNGKKILREYSKEPLCLEYSPNGDFLCVGFKDGTYLLLDSENINGERQPQIKYTDKARDILRIIFSQDGLAMAIADKENKVALFKWEHKKNNPDNPMEWVHCGSHKSHYKPVTGLAFGTSIDENDRNLLRFFSVGEDRRLIEYDTNSTEATQLQILSVNKIDQENKPTCCIWYPVSTGEDLLLTMNDAFKVKLWNANNKDCRLTCLGPTSGGPVTKIKLIVKSKDKQSTIDLPDYYLAYSTAEKIIGLIKLPLDGNPNKTMGLIGHPGEISDIAVSGDYKFMFTTGGKDLCANMWFIAEEAIERQIALGGSGEEPFQNMIEGGKNGKAYKDMKDFFYYSQIRSKKENTTKARKLEGTVPLEEIGYLMRAMGYYPSQQEIDNMMNEVKYSKFTNTGKVVNSLDMDTLLRVFVNHRPVYGVDRNEIKEAFEVISGGRGVLLKDDLFELLFTKGEPMNERELRGCLTSLLMPVGGSAESMIPNEITPDYFLEKILGFEEVAEEEIEAESQLVFENES</sequence>
<dbReference type="Gene3D" id="2.130.10.10">
    <property type="entry name" value="YVTN repeat-like/Quinoprotein amine dehydrogenase"/>
    <property type="match status" value="2"/>
</dbReference>
<dbReference type="Pfam" id="PF00400">
    <property type="entry name" value="WD40"/>
    <property type="match status" value="1"/>
</dbReference>
<reference evidence="6" key="1">
    <citation type="submission" date="2021-09" db="EMBL/GenBank/DDBJ databases">
        <authorList>
            <consortium name="AG Swart"/>
            <person name="Singh M."/>
            <person name="Singh A."/>
            <person name="Seah K."/>
            <person name="Emmerich C."/>
        </authorList>
    </citation>
    <scope>NUCLEOTIDE SEQUENCE</scope>
    <source>
        <strain evidence="6">ATCC30299</strain>
    </source>
</reference>
<evidence type="ECO:0000256" key="3">
    <source>
        <dbReference type="ARBA" id="ARBA00022737"/>
    </source>
</evidence>
<dbReference type="InterPro" id="IPR050630">
    <property type="entry name" value="WD_repeat_EMAP"/>
</dbReference>
<evidence type="ECO:0000256" key="4">
    <source>
        <dbReference type="ARBA" id="ARBA00023273"/>
    </source>
</evidence>
<keyword evidence="3" id="KW-0677">Repeat</keyword>
<gene>
    <name evidence="6" type="ORF">BSTOLATCC_MIC34921</name>
</gene>
<keyword evidence="7" id="KW-1185">Reference proteome</keyword>
<dbReference type="PANTHER" id="PTHR13720">
    <property type="entry name" value="WD-40 REPEAT PROTEIN"/>
    <property type="match status" value="1"/>
</dbReference>
<dbReference type="Gene3D" id="1.10.238.10">
    <property type="entry name" value="EF-hand"/>
    <property type="match status" value="1"/>
</dbReference>
<evidence type="ECO:0000256" key="2">
    <source>
        <dbReference type="ARBA" id="ARBA00022574"/>
    </source>
</evidence>
<comment type="subcellular location">
    <subcellularLocation>
        <location evidence="1">Cell projection</location>
        <location evidence="1">Cilium</location>
    </subcellularLocation>
</comment>
<evidence type="ECO:0000313" key="6">
    <source>
        <dbReference type="EMBL" id="CAG9323885.1"/>
    </source>
</evidence>
<dbReference type="SMART" id="SM00320">
    <property type="entry name" value="WD40"/>
    <property type="match status" value="9"/>
</dbReference>
<protein>
    <recommendedName>
        <fullName evidence="5">Cilia- and flagella-associated protein 251</fullName>
    </recommendedName>
</protein>
<dbReference type="SUPFAM" id="SSF50978">
    <property type="entry name" value="WD40 repeat-like"/>
    <property type="match status" value="2"/>
</dbReference>
<dbReference type="InterPro" id="IPR015943">
    <property type="entry name" value="WD40/YVTN_repeat-like_dom_sf"/>
</dbReference>
<name>A0AAU9JK70_9CILI</name>
<dbReference type="Proteomes" id="UP001162131">
    <property type="component" value="Unassembled WGS sequence"/>
</dbReference>
<dbReference type="InterPro" id="IPR036322">
    <property type="entry name" value="WD40_repeat_dom_sf"/>
</dbReference>
<organism evidence="6 7">
    <name type="scientific">Blepharisma stoltei</name>
    <dbReference type="NCBI Taxonomy" id="1481888"/>
    <lineage>
        <taxon>Eukaryota</taxon>
        <taxon>Sar</taxon>
        <taxon>Alveolata</taxon>
        <taxon>Ciliophora</taxon>
        <taxon>Postciliodesmatophora</taxon>
        <taxon>Heterotrichea</taxon>
        <taxon>Heterotrichida</taxon>
        <taxon>Blepharismidae</taxon>
        <taxon>Blepharisma</taxon>
    </lineage>
</organism>
<keyword evidence="2" id="KW-0853">WD repeat</keyword>
<accession>A0AAU9JK70</accession>
<evidence type="ECO:0000313" key="7">
    <source>
        <dbReference type="Proteomes" id="UP001162131"/>
    </source>
</evidence>
<dbReference type="SUPFAM" id="SSF47473">
    <property type="entry name" value="EF-hand"/>
    <property type="match status" value="1"/>
</dbReference>
<evidence type="ECO:0000256" key="5">
    <source>
        <dbReference type="ARBA" id="ARBA00040994"/>
    </source>
</evidence>
<evidence type="ECO:0000256" key="1">
    <source>
        <dbReference type="ARBA" id="ARBA00004138"/>
    </source>
</evidence>
<comment type="caution">
    <text evidence="6">The sequence shown here is derived from an EMBL/GenBank/DDBJ whole genome shotgun (WGS) entry which is preliminary data.</text>
</comment>
<proteinExistence type="predicted"/>
<dbReference type="PANTHER" id="PTHR13720:SF13">
    <property type="entry name" value="CILIA- AND FLAGELLA-ASSOCIATED PROTEIN 251"/>
    <property type="match status" value="1"/>
</dbReference>